<accession>A0AAV3Y2X9</accession>
<protein>
    <submittedName>
        <fullName evidence="2">Uncharacterized protein</fullName>
    </submittedName>
</protein>
<sequence length="118" mass="13172">MEENKHSGRRETGKRKGEDLDSDSDSDDNQQPVRFPAAKQRRVHSDDLPAWSEVAEGETSANSFRFMPPNGVGLLVDLTAKSSPLHAFQVLFTQQVVHFLLAAINTYADHRCALNRPP</sequence>
<proteinExistence type="predicted"/>
<organism evidence="2 3">
    <name type="scientific">Plakobranchus ocellatus</name>
    <dbReference type="NCBI Taxonomy" id="259542"/>
    <lineage>
        <taxon>Eukaryota</taxon>
        <taxon>Metazoa</taxon>
        <taxon>Spiralia</taxon>
        <taxon>Lophotrochozoa</taxon>
        <taxon>Mollusca</taxon>
        <taxon>Gastropoda</taxon>
        <taxon>Heterobranchia</taxon>
        <taxon>Euthyneura</taxon>
        <taxon>Panpulmonata</taxon>
        <taxon>Sacoglossa</taxon>
        <taxon>Placobranchoidea</taxon>
        <taxon>Plakobranchidae</taxon>
        <taxon>Plakobranchus</taxon>
    </lineage>
</organism>
<feature type="compositionally biased region" description="Basic and acidic residues" evidence="1">
    <location>
        <begin position="1"/>
        <end position="19"/>
    </location>
</feature>
<keyword evidence="3" id="KW-1185">Reference proteome</keyword>
<dbReference type="EMBL" id="BLXT01000403">
    <property type="protein sequence ID" value="GFN76612.1"/>
    <property type="molecule type" value="Genomic_DNA"/>
</dbReference>
<evidence type="ECO:0000313" key="2">
    <source>
        <dbReference type="EMBL" id="GFN76612.1"/>
    </source>
</evidence>
<comment type="caution">
    <text evidence="2">The sequence shown here is derived from an EMBL/GenBank/DDBJ whole genome shotgun (WGS) entry which is preliminary data.</text>
</comment>
<dbReference type="AlphaFoldDB" id="A0AAV3Y2X9"/>
<name>A0AAV3Y2X9_9GAST</name>
<reference evidence="2 3" key="1">
    <citation type="journal article" date="2021" name="Elife">
        <title>Chloroplast acquisition without the gene transfer in kleptoplastic sea slugs, Plakobranchus ocellatus.</title>
        <authorList>
            <person name="Maeda T."/>
            <person name="Takahashi S."/>
            <person name="Yoshida T."/>
            <person name="Shimamura S."/>
            <person name="Takaki Y."/>
            <person name="Nagai Y."/>
            <person name="Toyoda A."/>
            <person name="Suzuki Y."/>
            <person name="Arimoto A."/>
            <person name="Ishii H."/>
            <person name="Satoh N."/>
            <person name="Nishiyama T."/>
            <person name="Hasebe M."/>
            <person name="Maruyama T."/>
            <person name="Minagawa J."/>
            <person name="Obokata J."/>
            <person name="Shigenobu S."/>
        </authorList>
    </citation>
    <scope>NUCLEOTIDE SEQUENCE [LARGE SCALE GENOMIC DNA]</scope>
</reference>
<feature type="region of interest" description="Disordered" evidence="1">
    <location>
        <begin position="1"/>
        <end position="50"/>
    </location>
</feature>
<gene>
    <name evidence="2" type="ORF">PoB_000311800</name>
</gene>
<evidence type="ECO:0000256" key="1">
    <source>
        <dbReference type="SAM" id="MobiDB-lite"/>
    </source>
</evidence>
<dbReference type="Proteomes" id="UP000735302">
    <property type="component" value="Unassembled WGS sequence"/>
</dbReference>
<evidence type="ECO:0000313" key="3">
    <source>
        <dbReference type="Proteomes" id="UP000735302"/>
    </source>
</evidence>